<reference evidence="2 3" key="1">
    <citation type="submission" date="2020-08" db="EMBL/GenBank/DDBJ databases">
        <title>Genomic Encyclopedia of Type Strains, Phase IV (KMG-IV): sequencing the most valuable type-strain genomes for metagenomic binning, comparative biology and taxonomic classification.</title>
        <authorList>
            <person name="Goeker M."/>
        </authorList>
    </citation>
    <scope>NUCLEOTIDE SEQUENCE [LARGE SCALE GENOMIC DNA]</scope>
    <source>
        <strain evidence="2 3">DSM 29781</strain>
    </source>
</reference>
<dbReference type="RefSeq" id="WP_183968423.1">
    <property type="nucleotide sequence ID" value="NZ_BAABEW010000012.1"/>
</dbReference>
<dbReference type="EMBL" id="JACHGB010000005">
    <property type="protein sequence ID" value="MBB5272675.1"/>
    <property type="molecule type" value="Genomic_DNA"/>
</dbReference>
<dbReference type="AlphaFoldDB" id="A0A7W8HII0"/>
<feature type="transmembrane region" description="Helical" evidence="1">
    <location>
        <begin position="36"/>
        <end position="54"/>
    </location>
</feature>
<keyword evidence="3" id="KW-1185">Reference proteome</keyword>
<organism evidence="2 3">
    <name type="scientific">Quisquiliibacterium transsilvanicum</name>
    <dbReference type="NCBI Taxonomy" id="1549638"/>
    <lineage>
        <taxon>Bacteria</taxon>
        <taxon>Pseudomonadati</taxon>
        <taxon>Pseudomonadota</taxon>
        <taxon>Betaproteobacteria</taxon>
        <taxon>Burkholderiales</taxon>
        <taxon>Burkholderiaceae</taxon>
        <taxon>Quisquiliibacterium</taxon>
    </lineage>
</organism>
<dbReference type="Proteomes" id="UP000532440">
    <property type="component" value="Unassembled WGS sequence"/>
</dbReference>
<accession>A0A7W8HII0</accession>
<gene>
    <name evidence="2" type="ORF">HNQ70_002698</name>
</gene>
<comment type="caution">
    <text evidence="2">The sequence shown here is derived from an EMBL/GenBank/DDBJ whole genome shotgun (WGS) entry which is preliminary data.</text>
</comment>
<keyword evidence="1" id="KW-0812">Transmembrane</keyword>
<evidence type="ECO:0000313" key="2">
    <source>
        <dbReference type="EMBL" id="MBB5272675.1"/>
    </source>
</evidence>
<protein>
    <submittedName>
        <fullName evidence="2">HAMP domain-containing protein</fullName>
    </submittedName>
</protein>
<evidence type="ECO:0000313" key="3">
    <source>
        <dbReference type="Proteomes" id="UP000532440"/>
    </source>
</evidence>
<sequence>MAQLSPAQRTAGTARILMTAGALFAAEAVFRGSVARTLLSTALLALGAGLLFFAKRAD</sequence>
<keyword evidence="1" id="KW-0472">Membrane</keyword>
<name>A0A7W8HII0_9BURK</name>
<evidence type="ECO:0000256" key="1">
    <source>
        <dbReference type="SAM" id="Phobius"/>
    </source>
</evidence>
<proteinExistence type="predicted"/>
<keyword evidence="1" id="KW-1133">Transmembrane helix</keyword>